<organism evidence="2 3">
    <name type="scientific">Ceratocystis fimbriata CBS 114723</name>
    <dbReference type="NCBI Taxonomy" id="1035309"/>
    <lineage>
        <taxon>Eukaryota</taxon>
        <taxon>Fungi</taxon>
        <taxon>Dikarya</taxon>
        <taxon>Ascomycota</taxon>
        <taxon>Pezizomycotina</taxon>
        <taxon>Sordariomycetes</taxon>
        <taxon>Hypocreomycetidae</taxon>
        <taxon>Microascales</taxon>
        <taxon>Ceratocystidaceae</taxon>
        <taxon>Ceratocystis</taxon>
    </lineage>
</organism>
<feature type="compositionally biased region" description="Basic and acidic residues" evidence="1">
    <location>
        <begin position="109"/>
        <end position="123"/>
    </location>
</feature>
<name>A0A2C5X299_9PEZI</name>
<feature type="compositionally biased region" description="Basic and acidic residues" evidence="1">
    <location>
        <begin position="71"/>
        <end position="81"/>
    </location>
</feature>
<dbReference type="PANTHER" id="PTHR12239:SF41">
    <property type="entry name" value="MEMBRANE ASSOCIATED PROTEIN, PUTATIVE-RELATED"/>
    <property type="match status" value="1"/>
</dbReference>
<dbReference type="Proteomes" id="UP000222788">
    <property type="component" value="Unassembled WGS sequence"/>
</dbReference>
<feature type="compositionally biased region" description="Basic and acidic residues" evidence="1">
    <location>
        <begin position="88"/>
        <end position="102"/>
    </location>
</feature>
<evidence type="ECO:0000313" key="2">
    <source>
        <dbReference type="EMBL" id="PHH52102.1"/>
    </source>
</evidence>
<feature type="compositionally biased region" description="Basic and acidic residues" evidence="1">
    <location>
        <begin position="13"/>
        <end position="39"/>
    </location>
</feature>
<dbReference type="STRING" id="1035309.A0A2C5X299"/>
<feature type="compositionally biased region" description="Polar residues" evidence="1">
    <location>
        <begin position="336"/>
        <end position="346"/>
    </location>
</feature>
<dbReference type="InterPro" id="IPR052293">
    <property type="entry name" value="SRRP"/>
</dbReference>
<proteinExistence type="predicted"/>
<feature type="region of interest" description="Disordered" evidence="1">
    <location>
        <begin position="196"/>
        <end position="220"/>
    </location>
</feature>
<reference evidence="2 3" key="2">
    <citation type="journal article" date="2013" name="IMA Fungus">
        <title>IMA Genome-F 1: Ceratocystis fimbriata: Draft nuclear genome sequence for the plant pathogen, Ceratocystis fimbriata.</title>
        <authorList>
            <person name="Wilken P.M."/>
            <person name="Steenkamp E.T."/>
            <person name="Wingfield M.J."/>
            <person name="de Beer Z.W."/>
            <person name="Wingfield B.D."/>
        </authorList>
    </citation>
    <scope>NUCLEOTIDE SEQUENCE [LARGE SCALE GENOMIC DNA]</scope>
    <source>
        <strain evidence="2 3">CBS 114723</strain>
    </source>
</reference>
<gene>
    <name evidence="2" type="ORF">CFIMG_004145RAa</name>
</gene>
<dbReference type="EMBL" id="APWK03000076">
    <property type="protein sequence ID" value="PHH52102.1"/>
    <property type="molecule type" value="Genomic_DNA"/>
</dbReference>
<keyword evidence="3" id="KW-1185">Reference proteome</keyword>
<reference evidence="2 3" key="1">
    <citation type="journal article" date="2013" name="Fungal Biol.">
        <title>Analysis of microsatellite markers in the genome of the plant pathogen Ceratocystis fimbriata.</title>
        <authorList>
            <person name="Simpson M.C."/>
            <person name="Wilken P.M."/>
            <person name="Coetzee M.P."/>
            <person name="Wingfield M.J."/>
            <person name="Wingfield B.D."/>
        </authorList>
    </citation>
    <scope>NUCLEOTIDE SEQUENCE [LARGE SCALE GENOMIC DNA]</scope>
    <source>
        <strain evidence="2 3">CBS 114723</strain>
    </source>
</reference>
<feature type="region of interest" description="Disordered" evidence="1">
    <location>
        <begin position="13"/>
        <end position="149"/>
    </location>
</feature>
<dbReference type="AlphaFoldDB" id="A0A2C5X299"/>
<feature type="region of interest" description="Disordered" evidence="1">
    <location>
        <begin position="455"/>
        <end position="487"/>
    </location>
</feature>
<dbReference type="PANTHER" id="PTHR12239">
    <property type="entry name" value="PROTEIN CBG20215-RELATED"/>
    <property type="match status" value="1"/>
</dbReference>
<feature type="compositionally biased region" description="Basic and acidic residues" evidence="1">
    <location>
        <begin position="51"/>
        <end position="60"/>
    </location>
</feature>
<feature type="compositionally biased region" description="Acidic residues" evidence="1">
    <location>
        <begin position="732"/>
        <end position="742"/>
    </location>
</feature>
<feature type="region of interest" description="Disordered" evidence="1">
    <location>
        <begin position="728"/>
        <end position="792"/>
    </location>
</feature>
<feature type="compositionally biased region" description="Polar residues" evidence="1">
    <location>
        <begin position="455"/>
        <end position="469"/>
    </location>
</feature>
<comment type="caution">
    <text evidence="2">The sequence shown here is derived from an EMBL/GenBank/DDBJ whole genome shotgun (WGS) entry which is preliminary data.</text>
</comment>
<dbReference type="OrthoDB" id="5245051at2759"/>
<feature type="compositionally biased region" description="Basic and acidic residues" evidence="1">
    <location>
        <begin position="130"/>
        <end position="149"/>
    </location>
</feature>
<feature type="region of interest" description="Disordered" evidence="1">
    <location>
        <begin position="332"/>
        <end position="362"/>
    </location>
</feature>
<evidence type="ECO:0000313" key="3">
    <source>
        <dbReference type="Proteomes" id="UP000222788"/>
    </source>
</evidence>
<sequence length="1092" mass="121468">MSENRIAELERLLNSEAAARREANRRVEEANRRAEEESQRANSKAAALREANCRAEEESQRANSKAAALREANRRAEEESQRANNEAAARREANRRAEEESQRANNEAAARREANRRAEEESQRANSEAAARREANRRADRESESRRDAEAFAAHIQRQLDDMRSEVVDPQNLRNYLNQIRHLHLYTSRLLPFQSQSSRPLSLGTSNDSNAPTTTSGQTSITKKVYPLRVRQWIEFPQDHDKVFSSLRGQLQDAGVFPPRKTVEVLEEAMQKSIPVSFSSSNWFLNHSRTSVFLDCAIEQPCSNILEGHFTITGDKKEVFFDNKTSGVKSIAGPSANVSQGESGDTSFGPDTVDGSDTVAPKLPPRKTMPDCVVLVKDEWVDRSAPKPEPYRLTIAFLKSNWFLNHLRTSAFLNYAVEQPCSKMVAGHFTNAGSKKEVFFDNKTTGVSSIVGLSANVSQGESGDTSSGPDTVDGSDTVAPKPPPRKTMPDCVVLVKDEWVDRSVPKPEPYRLTIGEHKPCHSLRARDFQNNPTLPEDCLIRMAIASKSQVGKGRKGQRVGHQQSDSAVFSPSGSPIVLSNIPHKLRFFASALAQTYHYMIMSGLEYGYLATGETLTFLRVPLEDPATLLYYTSFFPAVDPKDLPKSDGDPVYPSHVTASVNQQDVSQVGDDILAELAVSQLCSLCIMASTSAVRPVEWVNDTLELLAEFPNLPKGYSRITTSSLGIRLRNDSDDETGSDDGSDGNSGSRRLAHRSTMHRVHDSHERAASPLWQSHQAPGDNTQRHHTSRNHQPDLAAVGIKAVKEKAMLPYCTQACLLSLVRGLPFDTSCPNYHIHKSALLQSSCAKPQGEHQKHPIHGTDVCRLIQEQIAIHPENNCTLLYNEGLYGAIGCLFKLSINGYGYTFVAKGVESHNARRLKRETRIYSHLRQQQGTLIPVHLGLVKLLSPYPFMAKFTTLSHLMLMSYTGKALHYGPSLDQQSQELGRDLNQEVEDTYKKLQDWGLNDRDHDVCNATWCEETKSVMKIDFDHCVLDMDVYEAKLKAIEGCLGGSGATRKRSMVDNHHYGQIGDDKMASTTDVEPVLKRAKHVDG</sequence>
<accession>A0A2C5X299</accession>
<feature type="compositionally biased region" description="Polar residues" evidence="1">
    <location>
        <begin position="771"/>
        <end position="781"/>
    </location>
</feature>
<protein>
    <submittedName>
        <fullName evidence="2">Uncharacterized protein</fullName>
    </submittedName>
</protein>
<evidence type="ECO:0000256" key="1">
    <source>
        <dbReference type="SAM" id="MobiDB-lite"/>
    </source>
</evidence>